<dbReference type="InterPro" id="IPR020841">
    <property type="entry name" value="PKS_Beta-ketoAc_synthase_dom"/>
</dbReference>
<proteinExistence type="predicted"/>
<dbReference type="InterPro" id="IPR001375">
    <property type="entry name" value="Peptidase_S9_cat"/>
</dbReference>
<evidence type="ECO:0000259" key="10">
    <source>
        <dbReference type="PROSITE" id="PS52004"/>
    </source>
</evidence>
<evidence type="ECO:0000256" key="8">
    <source>
        <dbReference type="SAM" id="MobiDB-lite"/>
    </source>
</evidence>
<dbReference type="GeneID" id="98177560"/>
<dbReference type="SUPFAM" id="SSF53474">
    <property type="entry name" value="alpha/beta-Hydrolases"/>
    <property type="match status" value="1"/>
</dbReference>
<feature type="domain" description="Carrier" evidence="9">
    <location>
        <begin position="1636"/>
        <end position="1710"/>
    </location>
</feature>
<dbReference type="Pfam" id="PF00109">
    <property type="entry name" value="ketoacyl-synt"/>
    <property type="match status" value="1"/>
</dbReference>
<dbReference type="RefSeq" id="XP_070918338.1">
    <property type="nucleotide sequence ID" value="XM_071062237.1"/>
</dbReference>
<dbReference type="Pfam" id="PF16073">
    <property type="entry name" value="SAT"/>
    <property type="match status" value="1"/>
</dbReference>
<dbReference type="InterPro" id="IPR009081">
    <property type="entry name" value="PP-bd_ACP"/>
</dbReference>
<dbReference type="SUPFAM" id="SSF53901">
    <property type="entry name" value="Thiolase-like"/>
    <property type="match status" value="1"/>
</dbReference>
<reference evidence="12 13" key="1">
    <citation type="submission" date="2024-09" db="EMBL/GenBank/DDBJ databases">
        <title>Itraconazole resistance in Madurella fahalii resulting from another homologue of gene encoding cytochrome P450 14-alpha sterol demethylase (CYP51).</title>
        <authorList>
            <person name="Yoshioka I."/>
            <person name="Fahal A.H."/>
            <person name="Kaneko S."/>
            <person name="Yaguchi T."/>
        </authorList>
    </citation>
    <scope>NUCLEOTIDE SEQUENCE [LARGE SCALE GENOMIC DNA]</scope>
    <source>
        <strain evidence="12 13">IFM 68171</strain>
    </source>
</reference>
<keyword evidence="6" id="KW-0511">Multifunctional enzyme</keyword>
<dbReference type="Gene3D" id="3.40.47.10">
    <property type="match status" value="1"/>
</dbReference>
<dbReference type="InterPro" id="IPR042104">
    <property type="entry name" value="PKS_dehydratase_sf"/>
</dbReference>
<dbReference type="EMBL" id="BAAFSV010000003">
    <property type="protein sequence ID" value="GAB1316607.1"/>
    <property type="molecule type" value="Genomic_DNA"/>
</dbReference>
<dbReference type="Pfam" id="PF00326">
    <property type="entry name" value="Peptidase_S9"/>
    <property type="match status" value="1"/>
</dbReference>
<evidence type="ECO:0000256" key="2">
    <source>
        <dbReference type="ARBA" id="ARBA00022450"/>
    </source>
</evidence>
<dbReference type="InterPro" id="IPR014043">
    <property type="entry name" value="Acyl_transferase_dom"/>
</dbReference>
<feature type="region of interest" description="Disordered" evidence="8">
    <location>
        <begin position="1710"/>
        <end position="1743"/>
    </location>
</feature>
<keyword evidence="13" id="KW-1185">Reference proteome</keyword>
<dbReference type="Gene3D" id="3.40.366.10">
    <property type="entry name" value="Malonyl-Coenzyme A Acyl Carrier Protein, domain 2"/>
    <property type="match status" value="2"/>
</dbReference>
<keyword evidence="2" id="KW-0596">Phosphopantetheine</keyword>
<dbReference type="InterPro" id="IPR013094">
    <property type="entry name" value="AB_hydrolase_3"/>
</dbReference>
<dbReference type="Proteomes" id="UP001628179">
    <property type="component" value="Unassembled WGS sequence"/>
</dbReference>
<evidence type="ECO:0000313" key="13">
    <source>
        <dbReference type="Proteomes" id="UP001628179"/>
    </source>
</evidence>
<dbReference type="InterPro" id="IPR016035">
    <property type="entry name" value="Acyl_Trfase/lysoPLipase"/>
</dbReference>
<evidence type="ECO:0000313" key="12">
    <source>
        <dbReference type="EMBL" id="GAB1316607.1"/>
    </source>
</evidence>
<dbReference type="Pfam" id="PF07859">
    <property type="entry name" value="Abhydrolase_3"/>
    <property type="match status" value="1"/>
</dbReference>
<dbReference type="InterPro" id="IPR036736">
    <property type="entry name" value="ACP-like_sf"/>
</dbReference>
<dbReference type="InterPro" id="IPR032088">
    <property type="entry name" value="SAT"/>
</dbReference>
<dbReference type="InterPro" id="IPR014030">
    <property type="entry name" value="Ketoacyl_synth_N"/>
</dbReference>
<dbReference type="InterPro" id="IPR049900">
    <property type="entry name" value="PKS_mFAS_DH"/>
</dbReference>
<dbReference type="SUPFAM" id="SSF55048">
    <property type="entry name" value="Probable ACP-binding domain of malonyl-CoA ACP transacylase"/>
    <property type="match status" value="1"/>
</dbReference>
<dbReference type="Gene3D" id="3.30.70.3290">
    <property type="match status" value="1"/>
</dbReference>
<protein>
    <submittedName>
        <fullName evidence="12">S-adenosyl-L-methionine-dependent N-methyltransferase</fullName>
    </submittedName>
</protein>
<accession>A0ABQ0GFS0</accession>
<dbReference type="Pfam" id="PF00698">
    <property type="entry name" value="Acyl_transf_1"/>
    <property type="match status" value="1"/>
</dbReference>
<dbReference type="SUPFAM" id="SSF52151">
    <property type="entry name" value="FabD/lysophospholipase-like"/>
    <property type="match status" value="1"/>
</dbReference>
<dbReference type="InterPro" id="IPR014031">
    <property type="entry name" value="Ketoacyl_synth_C"/>
</dbReference>
<dbReference type="Gene3D" id="3.10.129.110">
    <property type="entry name" value="Polyketide synthase dehydratase"/>
    <property type="match status" value="1"/>
</dbReference>
<dbReference type="InterPro" id="IPR016039">
    <property type="entry name" value="Thiolase-like"/>
</dbReference>
<evidence type="ECO:0000256" key="7">
    <source>
        <dbReference type="PROSITE-ProRule" id="PRU01363"/>
    </source>
</evidence>
<keyword evidence="5" id="KW-0808">Transferase</keyword>
<name>A0ABQ0GFS0_9PEZI</name>
<dbReference type="SMART" id="SM00825">
    <property type="entry name" value="PKS_KS"/>
    <property type="match status" value="1"/>
</dbReference>
<evidence type="ECO:0000256" key="4">
    <source>
        <dbReference type="ARBA" id="ARBA00022603"/>
    </source>
</evidence>
<dbReference type="PROSITE" id="PS00606">
    <property type="entry name" value="KS3_1"/>
    <property type="match status" value="1"/>
</dbReference>
<dbReference type="Pfam" id="PF02801">
    <property type="entry name" value="Ketoacyl-synt_C"/>
    <property type="match status" value="1"/>
</dbReference>
<keyword evidence="4" id="KW-0489">Methyltransferase</keyword>
<dbReference type="PANTHER" id="PTHR43775">
    <property type="entry name" value="FATTY ACID SYNTHASE"/>
    <property type="match status" value="1"/>
</dbReference>
<evidence type="ECO:0000259" key="11">
    <source>
        <dbReference type="PROSITE" id="PS52019"/>
    </source>
</evidence>
<evidence type="ECO:0000256" key="1">
    <source>
        <dbReference type="ARBA" id="ARBA00005179"/>
    </source>
</evidence>
<dbReference type="PROSITE" id="PS52019">
    <property type="entry name" value="PKS_MFAS_DH"/>
    <property type="match status" value="1"/>
</dbReference>
<dbReference type="CDD" id="cd00833">
    <property type="entry name" value="PKS"/>
    <property type="match status" value="1"/>
</dbReference>
<feature type="domain" description="PKS/mFAS DH" evidence="11">
    <location>
        <begin position="1270"/>
        <end position="1583"/>
    </location>
</feature>
<dbReference type="Gene3D" id="1.10.1200.10">
    <property type="entry name" value="ACP-like"/>
    <property type="match status" value="2"/>
</dbReference>
<sequence>MAPSLVVFGPQSSPTSAEWLGQLRSTLLGNRRLDRLVSAVNQLDSVWSDLALADPSFNEIPGKQHLRAFSSWISGNASLDPPTELSQLNLLLTPLTVISHVVEYFNYLEVSGLSHEQILDSTSVSGGGFQGFCTGLLAAVALSLAKDEEEAVSLSAEALGLAMALGAYVDLDGHFATPSREFSCLSVRWRSGTETPLIMKAIEGHPEVYISVNSDITSATITLPKASQDGLIESLTSLGATARPYPLAGRFHTPLHLEHLKRIVSLGDSNPRFRFTAADRSPILVRDGTGALIGHGASLHEVIARSLLVERSEWSSTIRSALPVNASAGSEAVAFGLVDCIPRSLATEHGLKVVRPGLQKPNAPYIYPEDSVAVVGLACRFPGADSLEEFWQMLLSRASMHGELPSDRFPAKGLRRTPKDDVPFLGNFIRDGGAFDNKFFNKSPREAASMDPQHRLVLEVAYQALETAGYFSDASPPSDVGCYVGVATSDYEDNVASHLPNAFCVLGTIRAFISGKISHFFGLNGPSIVFDTACSSSAVAIHTACQAVRNGECSMAIAGGVNVITSPNLHVNLATANFLSPTGQCKAFDAKADGYCRSEGAGLVVLKRYSAALADGDHIYGVITGSAVNQNSNCAPITVPVSQSQTTLYRRVLEMGRMDPEKVSYVEAHGTGTPKGDPIECASIRDVFGNRPSRKLHFGSVKGSIGHAEAASGAAALIKVLLMMHHRTIPPQASFETLNPNIPPLGLSNMDIALAPRDWNNEFLAACVNNYGAAGSNAAMLICQPPRQATSTQDARRGVPTKYPVMLRAKSAASLQAYCNALIKSLDGKSGQTSDDQLLADVAFGLATQLNISLPFSVGTTVESLGRLRQELSTWASAASLEEQATKGNPRPVVLVFSGQTGNTVSLSEDAYRSSVLLQSHLNRCDRVLKSMGYTSIFPAVFSKEPVLDLVVLHCAMFAIQYSCARAWMEAGVQVKAVVGHSFGQLTALCVAGAMSLEDGLKMIAGRATLVRDRWGPERGSMISVAVDEQRAQELVSRARHNGFAVDIACFNSKNNHVVVGPAASIDAFEKLAAGQAEMKRLEVTHGFHSVFVDNIMPEYKSLLQGIRFSKPEIHVETCSPGSAWDAITPEIVAQQSREPVYFSSAISRIQKKFGDCVWLEAGSGTAAIPLVRRALQAEPVDISTHAFYQIKLGGPDPMGALAESTLSLWNAGIKTKFWPFHRSQKHQYNVLTLPPYQFEKRRHWLEYVDRPGSDASSPQTLAVQEKPLDMVYFSQYADPAESIAVFNINQATTEYQVAIEGHLVLGHPLCPVSLYVEIATRAAALLYPGFSTQTHAVGVDTLEIFSPLGLDLAREAQATLQSIGENEWEFTVHSFPLGDANPRKTRHATARLRITSMLDKNAAAMFARFQRLVSYDKCEALFVDGAAAGIQGPLVYKMFDRVVNYSGVYRGVLKIASKNQEVSGIVRLPEISEKGIDMQKSACNPLAVDNFTQVAGLHVNGLEECGNNEVYICSRVDEIRALQSLKKPDGNSAGPWLVYSNFSRQGERELLNDIYIFDQSTRSLVMTILGVRFTKTNVNMMQKVLARANTAQPAQAQAKVESQIKPKITARPILSTPPLETIRRRKTVLQDDALINFRASLKQLLHEVADVSPEQIKDSTVLGDVGIDSLMATEVQTAIGERFGVHLTMAEFQDILDFGSLVEAVRPVNSSARSSSGDDDSDENELLESNSATTPASSMDYEVPKDELVTRLQKLIAGHLEIEEEVAPDLLLADAGMDSLLGIELGADIEKEFGTKIDMMELDPTCTFGDLVRMVIPQDTSSSTPLSEASKGQGPAAEKHLLTRAAEDLREIEAAATRKLTTKETVEYHRVGGVPLEADIYYPDKLDTGKKRPIALMIHGGGHVMLSRKDIRPRQTRLLLERGLLPVSVDYRLCPEVTLTEGPMTDVRTALSWVRNTLPNLATSRPDIRPDGSKVVVIGWSTGGTLSMTLPFTAPANGIAPPDAVLAFYCPIDYESPFWREPNYPEGTTPEQAAEEYDLLEGIQERPITAYNLPASGMWMSTTDPRSRIVLHMNWKGQALPTLLGGLPSKKAAPAGFDWKNRPQPDPAQIAAVSPYAQIVAGTYKTPTFMIHGTADDLIPWQHTQKVKDALDANGVPAGVAIVEEAVHLFDLFPNQDARYWEAVLKGYDFLFKQIGV</sequence>
<dbReference type="InterPro" id="IPR001227">
    <property type="entry name" value="Ac_transferase_dom_sf"/>
</dbReference>
<evidence type="ECO:0000259" key="9">
    <source>
        <dbReference type="PROSITE" id="PS50075"/>
    </source>
</evidence>
<dbReference type="PROSITE" id="PS52004">
    <property type="entry name" value="KS3_2"/>
    <property type="match status" value="1"/>
</dbReference>
<dbReference type="InterPro" id="IPR050091">
    <property type="entry name" value="PKS_NRPS_Biosynth_Enz"/>
</dbReference>
<keyword evidence="3" id="KW-0597">Phosphoprotein</keyword>
<comment type="caution">
    <text evidence="12">The sequence shown here is derived from an EMBL/GenBank/DDBJ whole genome shotgun (WGS) entry which is preliminary data.</text>
</comment>
<evidence type="ECO:0000256" key="3">
    <source>
        <dbReference type="ARBA" id="ARBA00022553"/>
    </source>
</evidence>
<dbReference type="SUPFAM" id="SSF47336">
    <property type="entry name" value="ACP-like"/>
    <property type="match status" value="2"/>
</dbReference>
<dbReference type="InterPro" id="IPR016036">
    <property type="entry name" value="Malonyl_transacylase_ACP-bd"/>
</dbReference>
<evidence type="ECO:0000256" key="6">
    <source>
        <dbReference type="ARBA" id="ARBA00023268"/>
    </source>
</evidence>
<dbReference type="Pfam" id="PF00550">
    <property type="entry name" value="PP-binding"/>
    <property type="match status" value="2"/>
</dbReference>
<dbReference type="Gene3D" id="3.40.50.1820">
    <property type="entry name" value="alpha/beta hydrolase"/>
    <property type="match status" value="1"/>
</dbReference>
<feature type="region of interest" description="N-terminal hotdog fold" evidence="7">
    <location>
        <begin position="1270"/>
        <end position="1400"/>
    </location>
</feature>
<dbReference type="InterPro" id="IPR020806">
    <property type="entry name" value="PKS_PP-bd"/>
</dbReference>
<dbReference type="InterPro" id="IPR006162">
    <property type="entry name" value="Ppantetheine_attach_site"/>
</dbReference>
<evidence type="ECO:0000256" key="5">
    <source>
        <dbReference type="ARBA" id="ARBA00022679"/>
    </source>
</evidence>
<feature type="compositionally biased region" description="Acidic residues" evidence="8">
    <location>
        <begin position="1718"/>
        <end position="1727"/>
    </location>
</feature>
<feature type="active site" description="Proton acceptor; for dehydratase activity" evidence="7">
    <location>
        <position position="1303"/>
    </location>
</feature>
<dbReference type="PANTHER" id="PTHR43775:SF21">
    <property type="entry name" value="NON-REDUCING POLYKETIDE SYNTHASE AUSA-RELATED"/>
    <property type="match status" value="1"/>
</dbReference>
<feature type="active site" description="Proton donor; for dehydratase activity" evidence="7">
    <location>
        <position position="1490"/>
    </location>
</feature>
<feature type="domain" description="Ketosynthase family 3 (KS3)" evidence="10">
    <location>
        <begin position="369"/>
        <end position="784"/>
    </location>
</feature>
<dbReference type="InterPro" id="IPR018201">
    <property type="entry name" value="Ketoacyl_synth_AS"/>
</dbReference>
<gene>
    <name evidence="12" type="ORF">MFIFM68171_06817</name>
</gene>
<dbReference type="SMART" id="SM00823">
    <property type="entry name" value="PKS_PP"/>
    <property type="match status" value="2"/>
</dbReference>
<comment type="pathway">
    <text evidence="1">Secondary metabolite biosynthesis.</text>
</comment>
<dbReference type="PROSITE" id="PS00012">
    <property type="entry name" value="PHOSPHOPANTETHEINE"/>
    <property type="match status" value="1"/>
</dbReference>
<feature type="region of interest" description="C-terminal hotdog fold" evidence="7">
    <location>
        <begin position="1428"/>
        <end position="1583"/>
    </location>
</feature>
<dbReference type="PROSITE" id="PS50075">
    <property type="entry name" value="CARRIER"/>
    <property type="match status" value="2"/>
</dbReference>
<dbReference type="SMART" id="SM00827">
    <property type="entry name" value="PKS_AT"/>
    <property type="match status" value="1"/>
</dbReference>
<organism evidence="12 13">
    <name type="scientific">Madurella fahalii</name>
    <dbReference type="NCBI Taxonomy" id="1157608"/>
    <lineage>
        <taxon>Eukaryota</taxon>
        <taxon>Fungi</taxon>
        <taxon>Dikarya</taxon>
        <taxon>Ascomycota</taxon>
        <taxon>Pezizomycotina</taxon>
        <taxon>Sordariomycetes</taxon>
        <taxon>Sordariomycetidae</taxon>
        <taxon>Sordariales</taxon>
        <taxon>Sordariales incertae sedis</taxon>
        <taxon>Madurella</taxon>
    </lineage>
</organism>
<feature type="domain" description="Carrier" evidence="9">
    <location>
        <begin position="1744"/>
        <end position="1820"/>
    </location>
</feature>
<dbReference type="InterPro" id="IPR029058">
    <property type="entry name" value="AB_hydrolase_fold"/>
</dbReference>